<evidence type="ECO:0000256" key="3">
    <source>
        <dbReference type="ARBA" id="ARBA00004600"/>
    </source>
</evidence>
<sequence>MAPSKLRKAIGVVKDQTSISIAKVASNNAPDLDVAIVKATSHDEIPIDEKYVYAILHLTSYSRGYVSACVHSLSKRISKTHNWVVALKALMLIHRLLLDGDPNFEQEVLQAMRHGARLLNLSDFRDDSHSNAWDYSAFVRTYGLYLDERLDCSILGKIQFGDKSSKGPRPRGGDTESSWRGGYEYSDGRRSPGRIGYRSGYNEYESSYGGSPYRSRNGDYDGTRKQQESEEAEKNRPVAVRDMKPEMILDRMPYWQRLLERFLASRPTGAAKNNRLVQVALYLVVKESFQLYKDINDGLAILLDGFFDMEYQDSVSAFELYSKAAKQIDELASFYNLCKNIGVCRTSEYPDVQKVQEKLLETLEEFLRDRSSKNRPKSPEPRPKRPESPGPRSEEPVEDMNTIKALPAPGDDMKKEVEEPKLPPVLPKQEEKEVDLLNLNQATISSEEQENQFALALFTGGTPGASNNAKNWETFSTSEGPASNGTSSAWQTPLAENGREGWELALVESASNLSKQQNKMPGAFDPLVLDGLYEQAAANQQYNPYAQPGSASSVATMPRPNAPQYLALPAPPTHGGAPVSVPAGGDPFAASLAVPAPSYVQMAEMAKKQQLLVHEQQLWQQYQNNQNNGMQYQVNGMQYPVNAMQYPNNGMQYPNNGMQYPNTGMPYRFG</sequence>
<evidence type="ECO:0000313" key="11">
    <source>
        <dbReference type="EMBL" id="JAG98219.1"/>
    </source>
</evidence>
<evidence type="ECO:0000256" key="8">
    <source>
        <dbReference type="ARBA" id="ARBA00023329"/>
    </source>
</evidence>
<keyword evidence="7" id="KW-0168">Coated pit</keyword>
<evidence type="ECO:0000256" key="7">
    <source>
        <dbReference type="ARBA" id="ARBA00023176"/>
    </source>
</evidence>
<evidence type="ECO:0000256" key="5">
    <source>
        <dbReference type="ARBA" id="ARBA00023034"/>
    </source>
</evidence>
<dbReference type="GO" id="GO:0005545">
    <property type="term" value="F:1-phosphatidylinositol binding"/>
    <property type="evidence" value="ECO:0007669"/>
    <property type="project" value="InterPro"/>
</dbReference>
<dbReference type="FunFam" id="1.20.58.150:FF:000005">
    <property type="entry name" value="putative clathrin assembly protein At2g25430"/>
    <property type="match status" value="1"/>
</dbReference>
<evidence type="ECO:0000256" key="1">
    <source>
        <dbReference type="ARBA" id="ARBA00004132"/>
    </source>
</evidence>
<comment type="subcellular location">
    <subcellularLocation>
        <location evidence="1">Cytoplasmic vesicle</location>
        <location evidence="1">Clathrin-coated vesicle</location>
    </subcellularLocation>
    <subcellularLocation>
        <location evidence="2">Golgi apparatus</location>
    </subcellularLocation>
    <subcellularLocation>
        <location evidence="3">Membrane</location>
        <location evidence="3">Clathrin-coated pit</location>
    </subcellularLocation>
</comment>
<dbReference type="FunFam" id="1.25.40.90:FF:000019">
    <property type="entry name" value="Clathrin coat assembly protein"/>
    <property type="match status" value="1"/>
</dbReference>
<dbReference type="PROSITE" id="PS50942">
    <property type="entry name" value="ENTH"/>
    <property type="match status" value="1"/>
</dbReference>
<dbReference type="SUPFAM" id="SSF89009">
    <property type="entry name" value="GAT-like domain"/>
    <property type="match status" value="1"/>
</dbReference>
<dbReference type="GO" id="GO:0048268">
    <property type="term" value="P:clathrin coat assembly"/>
    <property type="evidence" value="ECO:0007669"/>
    <property type="project" value="InterPro"/>
</dbReference>
<dbReference type="SUPFAM" id="SSF48464">
    <property type="entry name" value="ENTH/VHS domain"/>
    <property type="match status" value="1"/>
</dbReference>
<dbReference type="GO" id="GO:0000149">
    <property type="term" value="F:SNARE binding"/>
    <property type="evidence" value="ECO:0007669"/>
    <property type="project" value="TreeGrafter"/>
</dbReference>
<dbReference type="PANTHER" id="PTHR22951">
    <property type="entry name" value="CLATHRIN ASSEMBLY PROTEIN"/>
    <property type="match status" value="1"/>
</dbReference>
<keyword evidence="6" id="KW-0472">Membrane</keyword>
<feature type="compositionally biased region" description="Basic and acidic residues" evidence="9">
    <location>
        <begin position="366"/>
        <end position="395"/>
    </location>
</feature>
<accession>A0A0D6R5X7</accession>
<reference evidence="11" key="1">
    <citation type="submission" date="2015-03" db="EMBL/GenBank/DDBJ databases">
        <title>A transcriptome of Araucaria cunninghamii, an australian fine timber species.</title>
        <authorList>
            <person name="Jing Yi C.J.Y."/>
            <person name="Yin San L.Y.S."/>
            <person name="Abdul Karim S.S."/>
            <person name="Wan Azmi N.N."/>
            <person name="Hercus R.R."/>
            <person name="Croft L.L."/>
        </authorList>
    </citation>
    <scope>NUCLEOTIDE SEQUENCE</scope>
    <source>
        <strain evidence="11">MI0301</strain>
        <tissue evidence="11">Leaf</tissue>
    </source>
</reference>
<dbReference type="AlphaFoldDB" id="A0A0D6R5X7"/>
<dbReference type="InterPro" id="IPR048050">
    <property type="entry name" value="ANTH_N_plant"/>
</dbReference>
<dbReference type="InterPro" id="IPR014712">
    <property type="entry name" value="ANTH_dom_sf"/>
</dbReference>
<dbReference type="GO" id="GO:0030136">
    <property type="term" value="C:clathrin-coated vesicle"/>
    <property type="evidence" value="ECO:0007669"/>
    <property type="project" value="UniProtKB-SubCell"/>
</dbReference>
<dbReference type="PANTHER" id="PTHR22951:SF13">
    <property type="entry name" value="ASSEMBLY PROTEIN, PUTATIVE, EXPRESSED-RELATED"/>
    <property type="match status" value="1"/>
</dbReference>
<dbReference type="SMART" id="SM00273">
    <property type="entry name" value="ENTH"/>
    <property type="match status" value="1"/>
</dbReference>
<organism evidence="11">
    <name type="scientific">Araucaria cunninghamii</name>
    <name type="common">Hoop pine</name>
    <name type="synonym">Moreton Bay pine</name>
    <dbReference type="NCBI Taxonomy" id="56994"/>
    <lineage>
        <taxon>Eukaryota</taxon>
        <taxon>Viridiplantae</taxon>
        <taxon>Streptophyta</taxon>
        <taxon>Embryophyta</taxon>
        <taxon>Tracheophyta</taxon>
        <taxon>Spermatophyta</taxon>
        <taxon>Pinopsida</taxon>
        <taxon>Pinidae</taxon>
        <taxon>Conifers II</taxon>
        <taxon>Araucariales</taxon>
        <taxon>Araucariaceae</taxon>
        <taxon>Araucaria</taxon>
    </lineage>
</organism>
<dbReference type="CDD" id="cd16987">
    <property type="entry name" value="ANTH_N_AP180_plant"/>
    <property type="match status" value="1"/>
</dbReference>
<feature type="region of interest" description="Disordered" evidence="9">
    <location>
        <begin position="366"/>
        <end position="416"/>
    </location>
</feature>
<dbReference type="EMBL" id="GCKF01027342">
    <property type="protein sequence ID" value="JAG98219.1"/>
    <property type="molecule type" value="Transcribed_RNA"/>
</dbReference>
<feature type="compositionally biased region" description="Basic and acidic residues" evidence="9">
    <location>
        <begin position="216"/>
        <end position="236"/>
    </location>
</feature>
<dbReference type="InterPro" id="IPR045192">
    <property type="entry name" value="AP180-like"/>
</dbReference>
<evidence type="ECO:0000256" key="4">
    <source>
        <dbReference type="ARBA" id="ARBA00022583"/>
    </source>
</evidence>
<dbReference type="InterPro" id="IPR008942">
    <property type="entry name" value="ENTH_VHS"/>
</dbReference>
<feature type="domain" description="ENTH" evidence="10">
    <location>
        <begin position="24"/>
        <end position="160"/>
    </location>
</feature>
<dbReference type="GO" id="GO:0005546">
    <property type="term" value="F:phosphatidylinositol-4,5-bisphosphate binding"/>
    <property type="evidence" value="ECO:0007669"/>
    <property type="project" value="TreeGrafter"/>
</dbReference>
<dbReference type="GO" id="GO:0006900">
    <property type="term" value="P:vesicle budding from membrane"/>
    <property type="evidence" value="ECO:0007669"/>
    <property type="project" value="TreeGrafter"/>
</dbReference>
<dbReference type="InterPro" id="IPR013809">
    <property type="entry name" value="ENTH"/>
</dbReference>
<evidence type="ECO:0000259" key="10">
    <source>
        <dbReference type="PROSITE" id="PS50942"/>
    </source>
</evidence>
<keyword evidence="8" id="KW-0968">Cytoplasmic vesicle</keyword>
<protein>
    <recommendedName>
        <fullName evidence="10">ENTH domain-containing protein</fullName>
    </recommendedName>
</protein>
<dbReference type="GO" id="GO:0005905">
    <property type="term" value="C:clathrin-coated pit"/>
    <property type="evidence" value="ECO:0007669"/>
    <property type="project" value="UniProtKB-SubCell"/>
</dbReference>
<feature type="region of interest" description="Disordered" evidence="9">
    <location>
        <begin position="162"/>
        <end position="236"/>
    </location>
</feature>
<dbReference type="GO" id="GO:0072583">
    <property type="term" value="P:clathrin-dependent endocytosis"/>
    <property type="evidence" value="ECO:0007669"/>
    <property type="project" value="InterPro"/>
</dbReference>
<dbReference type="InterPro" id="IPR011417">
    <property type="entry name" value="ANTH_dom"/>
</dbReference>
<evidence type="ECO:0000256" key="6">
    <source>
        <dbReference type="ARBA" id="ARBA00023136"/>
    </source>
</evidence>
<name>A0A0D6R5X7_ARACU</name>
<dbReference type="GO" id="GO:0032050">
    <property type="term" value="F:clathrin heavy chain binding"/>
    <property type="evidence" value="ECO:0007669"/>
    <property type="project" value="TreeGrafter"/>
</dbReference>
<proteinExistence type="predicted"/>
<evidence type="ECO:0000256" key="2">
    <source>
        <dbReference type="ARBA" id="ARBA00004555"/>
    </source>
</evidence>
<evidence type="ECO:0000256" key="9">
    <source>
        <dbReference type="SAM" id="MobiDB-lite"/>
    </source>
</evidence>
<dbReference type="Pfam" id="PF07651">
    <property type="entry name" value="ANTH"/>
    <property type="match status" value="2"/>
</dbReference>
<dbReference type="Gene3D" id="1.25.40.90">
    <property type="match status" value="1"/>
</dbReference>
<dbReference type="Gene3D" id="1.20.58.150">
    <property type="entry name" value="ANTH domain"/>
    <property type="match status" value="1"/>
</dbReference>
<keyword evidence="4" id="KW-0254">Endocytosis</keyword>
<dbReference type="GO" id="GO:0005794">
    <property type="term" value="C:Golgi apparatus"/>
    <property type="evidence" value="ECO:0007669"/>
    <property type="project" value="UniProtKB-SubCell"/>
</dbReference>
<keyword evidence="5" id="KW-0333">Golgi apparatus</keyword>